<reference evidence="1 2" key="1">
    <citation type="submission" date="2023-08" db="EMBL/GenBank/DDBJ databases">
        <title>Implementing the SeqCode for naming new Mesorhizobium species isolated from Vachellia karroo root nodules.</title>
        <authorList>
            <person name="Van Lill M."/>
        </authorList>
    </citation>
    <scope>NUCLEOTIDE SEQUENCE [LARGE SCALE GENOMIC DNA]</scope>
    <source>
        <strain evidence="1 2">VK25D</strain>
    </source>
</reference>
<accession>A0ABU5A1E6</accession>
<sequence length="110" mass="13216">MDRRQERLEKQRLYQQRYRAQRKREKAPGRDDIARALLHFAITENLAHGRHQDLARLVREISHRLENQGFNPAATRKAWQELVIRYGEGWSFQRKVHLLFGFHPDEETGN</sequence>
<proteinExistence type="predicted"/>
<name>A0ABU5A1E6_9HYPH</name>
<comment type="caution">
    <text evidence="1">The sequence shown here is derived from an EMBL/GenBank/DDBJ whole genome shotgun (WGS) entry which is preliminary data.</text>
</comment>
<evidence type="ECO:0000313" key="2">
    <source>
        <dbReference type="Proteomes" id="UP001285154"/>
    </source>
</evidence>
<keyword evidence="2" id="KW-1185">Reference proteome</keyword>
<evidence type="ECO:0000313" key="1">
    <source>
        <dbReference type="EMBL" id="MDX8530083.1"/>
    </source>
</evidence>
<dbReference type="RefSeq" id="WP_320319263.1">
    <property type="nucleotide sequence ID" value="NZ_JAVIIR010000004.1"/>
</dbReference>
<organism evidence="1 2">
    <name type="scientific">Mesorhizobium vachelliae</name>
    <dbReference type="NCBI Taxonomy" id="3072309"/>
    <lineage>
        <taxon>Bacteria</taxon>
        <taxon>Pseudomonadati</taxon>
        <taxon>Pseudomonadota</taxon>
        <taxon>Alphaproteobacteria</taxon>
        <taxon>Hyphomicrobiales</taxon>
        <taxon>Phyllobacteriaceae</taxon>
        <taxon>Mesorhizobium</taxon>
    </lineage>
</organism>
<gene>
    <name evidence="1" type="ORF">RFM42_03785</name>
</gene>
<evidence type="ECO:0008006" key="3">
    <source>
        <dbReference type="Google" id="ProtNLM"/>
    </source>
</evidence>
<protein>
    <recommendedName>
        <fullName evidence="3">Regulatory protein GemA</fullName>
    </recommendedName>
</protein>
<dbReference type="Proteomes" id="UP001285154">
    <property type="component" value="Unassembled WGS sequence"/>
</dbReference>
<dbReference type="EMBL" id="JAVIIQ010000001">
    <property type="protein sequence ID" value="MDX8530083.1"/>
    <property type="molecule type" value="Genomic_DNA"/>
</dbReference>